<gene>
    <name evidence="2" type="ORF">MKW98_002560</name>
</gene>
<proteinExistence type="predicted"/>
<feature type="chain" id="PRO_5042160880" evidence="1">
    <location>
        <begin position="20"/>
        <end position="134"/>
    </location>
</feature>
<keyword evidence="1" id="KW-0732">Signal</keyword>
<evidence type="ECO:0000313" key="3">
    <source>
        <dbReference type="Proteomes" id="UP001202328"/>
    </source>
</evidence>
<evidence type="ECO:0000256" key="1">
    <source>
        <dbReference type="SAM" id="SignalP"/>
    </source>
</evidence>
<dbReference type="Proteomes" id="UP001202328">
    <property type="component" value="Unassembled WGS sequence"/>
</dbReference>
<sequence length="134" mass="15239">MTAPISNLNLGSVLQLCLGFLRFWAKEANIRPSHHSRTTVQSHSCYLNFTRSSMRKNYFPPSCAIVGYLRPQVSEFGPRFWCGSKSQVLEYKTSTSYTLPMRKGKTPHDISLKWDPTYSRGEVGRCSGQNLRST</sequence>
<comment type="caution">
    <text evidence="2">The sequence shown here is derived from an EMBL/GenBank/DDBJ whole genome shotgun (WGS) entry which is preliminary data.</text>
</comment>
<evidence type="ECO:0000313" key="2">
    <source>
        <dbReference type="EMBL" id="KAI3885168.1"/>
    </source>
</evidence>
<dbReference type="EMBL" id="JAJJMB010012161">
    <property type="protein sequence ID" value="KAI3885168.1"/>
    <property type="molecule type" value="Genomic_DNA"/>
</dbReference>
<protein>
    <submittedName>
        <fullName evidence="2">Uncharacterized protein</fullName>
    </submittedName>
</protein>
<reference evidence="2" key="1">
    <citation type="submission" date="2022-04" db="EMBL/GenBank/DDBJ databases">
        <title>A functionally conserved STORR gene fusion in Papaver species that diverged 16.8 million years ago.</title>
        <authorList>
            <person name="Catania T."/>
        </authorList>
    </citation>
    <scope>NUCLEOTIDE SEQUENCE</scope>
    <source>
        <strain evidence="2">S-188037</strain>
    </source>
</reference>
<dbReference type="AlphaFoldDB" id="A0AAD4XB66"/>
<accession>A0AAD4XB66</accession>
<feature type="signal peptide" evidence="1">
    <location>
        <begin position="1"/>
        <end position="19"/>
    </location>
</feature>
<organism evidence="2 3">
    <name type="scientific">Papaver atlanticum</name>
    <dbReference type="NCBI Taxonomy" id="357466"/>
    <lineage>
        <taxon>Eukaryota</taxon>
        <taxon>Viridiplantae</taxon>
        <taxon>Streptophyta</taxon>
        <taxon>Embryophyta</taxon>
        <taxon>Tracheophyta</taxon>
        <taxon>Spermatophyta</taxon>
        <taxon>Magnoliopsida</taxon>
        <taxon>Ranunculales</taxon>
        <taxon>Papaveraceae</taxon>
        <taxon>Papaveroideae</taxon>
        <taxon>Papaver</taxon>
    </lineage>
</organism>
<name>A0AAD4XB66_9MAGN</name>
<keyword evidence="3" id="KW-1185">Reference proteome</keyword>